<evidence type="ECO:0000313" key="2">
    <source>
        <dbReference type="EMBL" id="CAD0009035.1"/>
    </source>
</evidence>
<keyword evidence="3" id="KW-1185">Reference proteome</keyword>
<keyword evidence="1" id="KW-0812">Transmembrane</keyword>
<dbReference type="Proteomes" id="UP000530060">
    <property type="component" value="Unassembled WGS sequence"/>
</dbReference>
<evidence type="ECO:0000256" key="1">
    <source>
        <dbReference type="SAM" id="Phobius"/>
    </source>
</evidence>
<dbReference type="EMBL" id="CAIJDP010000089">
    <property type="protein sequence ID" value="CAD0009035.1"/>
    <property type="molecule type" value="Genomic_DNA"/>
</dbReference>
<comment type="caution">
    <text evidence="2">The sequence shown here is derived from an EMBL/GenBank/DDBJ whole genome shotgun (WGS) entry which is preliminary data.</text>
</comment>
<keyword evidence="1" id="KW-0472">Membrane</keyword>
<organism evidence="2 3">
    <name type="scientific">Flavobacterium salmonis</name>
    <dbReference type="NCBI Taxonomy" id="2654844"/>
    <lineage>
        <taxon>Bacteria</taxon>
        <taxon>Pseudomonadati</taxon>
        <taxon>Bacteroidota</taxon>
        <taxon>Flavobacteriia</taxon>
        <taxon>Flavobacteriales</taxon>
        <taxon>Flavobacteriaceae</taxon>
        <taxon>Flavobacterium</taxon>
    </lineage>
</organism>
<protein>
    <submittedName>
        <fullName evidence="2">Uncharacterized protein</fullName>
    </submittedName>
</protein>
<keyword evidence="1" id="KW-1133">Transmembrane helix</keyword>
<dbReference type="RefSeq" id="WP_078229425.1">
    <property type="nucleotide sequence ID" value="NZ_CAIJDP010000089.1"/>
</dbReference>
<accession>A0A6V6ZBM5</accession>
<name>A0A6V6ZBM5_9FLAO</name>
<sequence length="149" mass="17577">MSELIYLNEKTLTQRIFTFALLTIGFGLIVGNYIFYGSIFIFIGLFVFSSRGLEFKVENNSYRKFLKIFGVHIGKWINYPEVKFITVIKTRILDDDYPQNRTYSELINVRLFFNQHQYFTVYQNGNKTECLHIAEKLKSILKIEIFDAA</sequence>
<feature type="transmembrane region" description="Helical" evidence="1">
    <location>
        <begin position="16"/>
        <end position="48"/>
    </location>
</feature>
<evidence type="ECO:0000313" key="3">
    <source>
        <dbReference type="Proteomes" id="UP000530060"/>
    </source>
</evidence>
<reference evidence="2 3" key="1">
    <citation type="submission" date="2020-06" db="EMBL/GenBank/DDBJ databases">
        <authorList>
            <person name="Criscuolo A."/>
        </authorList>
    </citation>
    <scope>NUCLEOTIDE SEQUENCE [LARGE SCALE GENOMIC DNA]</scope>
    <source>
        <strain evidence="3">CIP 111411</strain>
    </source>
</reference>
<proteinExistence type="predicted"/>
<gene>
    <name evidence="2" type="ORF">FLAT13_04703</name>
</gene>
<dbReference type="AlphaFoldDB" id="A0A6V6ZBM5"/>